<comment type="caution">
    <text evidence="2">The sequence shown here is derived from an EMBL/GenBank/DDBJ whole genome shotgun (WGS) entry which is preliminary data.</text>
</comment>
<evidence type="ECO:0000313" key="2">
    <source>
        <dbReference type="EMBL" id="MBK0398370.1"/>
    </source>
</evidence>
<dbReference type="Proteomes" id="UP000655420">
    <property type="component" value="Unassembled WGS sequence"/>
</dbReference>
<dbReference type="AlphaFoldDB" id="A0A8J7M619"/>
<feature type="transmembrane region" description="Helical" evidence="1">
    <location>
        <begin position="16"/>
        <end position="35"/>
    </location>
</feature>
<feature type="transmembrane region" description="Helical" evidence="1">
    <location>
        <begin position="123"/>
        <end position="140"/>
    </location>
</feature>
<gene>
    <name evidence="2" type="ORF">H0I76_04140</name>
</gene>
<feature type="transmembrane region" description="Helical" evidence="1">
    <location>
        <begin position="90"/>
        <end position="111"/>
    </location>
</feature>
<accession>A0A8J7M619</accession>
<keyword evidence="1" id="KW-0812">Transmembrane</keyword>
<keyword evidence="1" id="KW-0472">Membrane</keyword>
<dbReference type="RefSeq" id="WP_200607382.1">
    <property type="nucleotide sequence ID" value="NZ_JAEHHL010000001.1"/>
</dbReference>
<keyword evidence="1" id="KW-1133">Transmembrane helix</keyword>
<evidence type="ECO:0000313" key="3">
    <source>
        <dbReference type="Proteomes" id="UP000655420"/>
    </source>
</evidence>
<organism evidence="2 3">
    <name type="scientific">Thermohalobaculum xanthum</name>
    <dbReference type="NCBI Taxonomy" id="2753746"/>
    <lineage>
        <taxon>Bacteria</taxon>
        <taxon>Pseudomonadati</taxon>
        <taxon>Pseudomonadota</taxon>
        <taxon>Alphaproteobacteria</taxon>
        <taxon>Rhodobacterales</taxon>
        <taxon>Paracoccaceae</taxon>
        <taxon>Thermohalobaculum</taxon>
    </lineage>
</organism>
<evidence type="ECO:0008006" key="4">
    <source>
        <dbReference type="Google" id="ProtNLM"/>
    </source>
</evidence>
<proteinExistence type="predicted"/>
<keyword evidence="3" id="KW-1185">Reference proteome</keyword>
<feature type="transmembrane region" description="Helical" evidence="1">
    <location>
        <begin position="55"/>
        <end position="78"/>
    </location>
</feature>
<name>A0A8J7M619_9RHOB</name>
<evidence type="ECO:0000256" key="1">
    <source>
        <dbReference type="SAM" id="Phobius"/>
    </source>
</evidence>
<protein>
    <recommendedName>
        <fullName evidence="4">DoxX family protein</fullName>
    </recommendedName>
</protein>
<reference evidence="2" key="1">
    <citation type="submission" date="2020-12" db="EMBL/GenBank/DDBJ databases">
        <title>Bacterial taxonomy.</title>
        <authorList>
            <person name="Pan X."/>
        </authorList>
    </citation>
    <scope>NUCLEOTIDE SEQUENCE</scope>
    <source>
        <strain evidence="2">M0105</strain>
    </source>
</reference>
<dbReference type="EMBL" id="JAEHHL010000001">
    <property type="protein sequence ID" value="MBK0398370.1"/>
    <property type="molecule type" value="Genomic_DNA"/>
</dbReference>
<sequence>MLDALERPFTSPASQALALAATRIAMAGLMFWWGLVKGLNLGVGQAVSDGFYGGLFTVDALLVAFGWFQVAAAIALALGLFRRVLLPFQLVMNAFVAFSVSVWFIDPFWLWMPGEKPFQFGQLFYPSIIVAAVSWLLLALREQDWLALDTLLRGRGEARLAA</sequence>